<sequence>MSKKKNITVLKEFRPLTKEELATELTPQLPKKIVPFRGKVKEDIHGEQSSKESGQYSGTAVIGIVLSILSLFFLPYILAPIGIVLGYLAYRRGDQGLGIWAMGLGVIGLLGTLIVSTFVY</sequence>
<dbReference type="RefSeq" id="WP_068723446.1">
    <property type="nucleotide sequence ID" value="NZ_LSKU01000001.1"/>
</dbReference>
<organism evidence="2 3">
    <name type="scientific">Tepidibacillus decaturensis</name>
    <dbReference type="NCBI Taxonomy" id="1413211"/>
    <lineage>
        <taxon>Bacteria</taxon>
        <taxon>Bacillati</taxon>
        <taxon>Bacillota</taxon>
        <taxon>Bacilli</taxon>
        <taxon>Bacillales</taxon>
        <taxon>Bacillaceae</taxon>
        <taxon>Tepidibacillus</taxon>
    </lineage>
</organism>
<evidence type="ECO:0000313" key="2">
    <source>
        <dbReference type="EMBL" id="KXG43217.1"/>
    </source>
</evidence>
<comment type="caution">
    <text evidence="2">The sequence shown here is derived from an EMBL/GenBank/DDBJ whole genome shotgun (WGS) entry which is preliminary data.</text>
</comment>
<feature type="transmembrane region" description="Helical" evidence="1">
    <location>
        <begin position="60"/>
        <end position="90"/>
    </location>
</feature>
<dbReference type="InterPro" id="IPR055338">
    <property type="entry name" value="YqfX-like"/>
</dbReference>
<keyword evidence="1" id="KW-0472">Membrane</keyword>
<dbReference type="EMBL" id="LSKU01000001">
    <property type="protein sequence ID" value="KXG43217.1"/>
    <property type="molecule type" value="Genomic_DNA"/>
</dbReference>
<evidence type="ECO:0008006" key="4">
    <source>
        <dbReference type="Google" id="ProtNLM"/>
    </source>
</evidence>
<dbReference type="AlphaFoldDB" id="A0A135L2U5"/>
<keyword evidence="1" id="KW-0812">Transmembrane</keyword>
<dbReference type="PANTHER" id="PTHR40040">
    <property type="entry name" value="SMALL HYDROPHOBIC PROTEIN-RELATED"/>
    <property type="match status" value="1"/>
</dbReference>
<reference evidence="2 3" key="1">
    <citation type="submission" date="2016-02" db="EMBL/GenBank/DDBJ databases">
        <title>Draft Genome for Tepidibacillus decaturensis nov. sp. Strain Z9, an Anaerobic, Moderately Thermophilic and Heterotrophic Bacterium from Deep Subsurface of the Illinois Basin, USA.</title>
        <authorList>
            <person name="Dong Y."/>
            <person name="Chang J.Y."/>
            <person name="Sanford R."/>
            <person name="Fouke B.W."/>
        </authorList>
    </citation>
    <scope>NUCLEOTIDE SEQUENCE [LARGE SCALE GENOMIC DNA]</scope>
    <source>
        <strain evidence="2 3">Z9</strain>
    </source>
</reference>
<dbReference type="Proteomes" id="UP000070352">
    <property type="component" value="Unassembled WGS sequence"/>
</dbReference>
<feature type="transmembrane region" description="Helical" evidence="1">
    <location>
        <begin position="97"/>
        <end position="119"/>
    </location>
</feature>
<accession>A0A135L2U5</accession>
<keyword evidence="1" id="KW-1133">Transmembrane helix</keyword>
<protein>
    <recommendedName>
        <fullName evidence="4">DUF4190 domain-containing protein</fullName>
    </recommendedName>
</protein>
<name>A0A135L2U5_9BACI</name>
<evidence type="ECO:0000313" key="3">
    <source>
        <dbReference type="Proteomes" id="UP000070352"/>
    </source>
</evidence>
<dbReference type="PANTHER" id="PTHR40040:SF1">
    <property type="entry name" value="MEMBRANE PROTEIN"/>
    <property type="match status" value="1"/>
</dbReference>
<dbReference type="OrthoDB" id="2943217at2"/>
<gene>
    <name evidence="2" type="ORF">U473_03700</name>
</gene>
<evidence type="ECO:0000256" key="1">
    <source>
        <dbReference type="SAM" id="Phobius"/>
    </source>
</evidence>
<keyword evidence="3" id="KW-1185">Reference proteome</keyword>
<proteinExistence type="predicted"/>